<protein>
    <recommendedName>
        <fullName evidence="2">TUG ubiquitin-like domain-containing protein</fullName>
    </recommendedName>
</protein>
<accession>A0ABQ9XHL5</accession>
<evidence type="ECO:0000256" key="1">
    <source>
        <dbReference type="SAM" id="MobiDB-lite"/>
    </source>
</evidence>
<dbReference type="SUPFAM" id="SSF54236">
    <property type="entry name" value="Ubiquitin-like"/>
    <property type="match status" value="2"/>
</dbReference>
<feature type="compositionally biased region" description="Polar residues" evidence="1">
    <location>
        <begin position="304"/>
        <end position="314"/>
    </location>
</feature>
<dbReference type="Gene3D" id="3.10.20.90">
    <property type="entry name" value="Phosphatidylinositol 3-kinase Catalytic Subunit, Chain A, domain 1"/>
    <property type="match status" value="2"/>
</dbReference>
<dbReference type="PANTHER" id="PTHR46467:SF1">
    <property type="entry name" value="TETHER CONTAINING UBX DOMAIN FOR GLUT4"/>
    <property type="match status" value="1"/>
</dbReference>
<feature type="compositionally biased region" description="Pro residues" evidence="1">
    <location>
        <begin position="203"/>
        <end position="218"/>
    </location>
</feature>
<proteinExistence type="predicted"/>
<evidence type="ECO:0000259" key="2">
    <source>
        <dbReference type="Pfam" id="PF11470"/>
    </source>
</evidence>
<evidence type="ECO:0000313" key="4">
    <source>
        <dbReference type="Proteomes" id="UP001281761"/>
    </source>
</evidence>
<dbReference type="Proteomes" id="UP001281761">
    <property type="component" value="Unassembled WGS sequence"/>
</dbReference>
<feature type="domain" description="TUG ubiquitin-like" evidence="2">
    <location>
        <begin position="7"/>
        <end position="70"/>
    </location>
</feature>
<dbReference type="Pfam" id="PF11470">
    <property type="entry name" value="TUG-UBL1"/>
    <property type="match status" value="1"/>
</dbReference>
<sequence>MAPTVSVQFNGQKTKINVTPGTLMKDVAASACQTFLISPSNAKLFFKDQPIDLSSPYRLTGLIANSIVQLKIVSSTSKETSVTVALQMESKRLLSSFPKWTTLWGLLKIFESDPKNGVILTRSVSTVKRGFSKSQKWDEPTLFYLQREIRGIDDLSRITLEALGCEGNVAIRYLKRVTDSSLEAMIPKLQNADQKWEQLRLSPPSPPKTPPLQPPSQPAKPDVFSTPGFVLGQAPKHPSSLTAPLVVGETPPKTSISQPLSPNLPDSPQQQNPQPQTVFTFNEPPKKETSSSTPPNRLQLIPPSLSQPDESNPFSDIDLGNQDYADERFYKPSHFMVNDQSASSAFQVQHDQPTNPKTSERSHRMTDQQIALNLYQTDLASSPLHGIVIHDSSMPLSPSHPTPTPDTPLNPTFADERIHINRIFEQSQRSQTFNFDKPQRERVEENTSNLCRVRVSLSQDVWMDGLFVTSTSTVGDVFAWIQEALSLTPSQYTIFTTPPRKVFADPSQTFQSAGFISSINLRFSTTHRFSFSSAARAQSQANSQF</sequence>
<dbReference type="PANTHER" id="PTHR46467">
    <property type="entry name" value="TETHER CONTAINING UBX DOMAIN FOR GLUT4"/>
    <property type="match status" value="1"/>
</dbReference>
<reference evidence="3 4" key="1">
    <citation type="journal article" date="2022" name="bioRxiv">
        <title>Genomics of Preaxostyla Flagellates Illuminates Evolutionary Transitions and the Path Towards Mitochondrial Loss.</title>
        <authorList>
            <person name="Novak L.V.F."/>
            <person name="Treitli S.C."/>
            <person name="Pyrih J."/>
            <person name="Halakuc P."/>
            <person name="Pipaliya S.V."/>
            <person name="Vacek V."/>
            <person name="Brzon O."/>
            <person name="Soukal P."/>
            <person name="Eme L."/>
            <person name="Dacks J.B."/>
            <person name="Karnkowska A."/>
            <person name="Elias M."/>
            <person name="Hampl V."/>
        </authorList>
    </citation>
    <scope>NUCLEOTIDE SEQUENCE [LARGE SCALE GENOMIC DNA]</scope>
    <source>
        <strain evidence="3">NAU3</strain>
        <tissue evidence="3">Gut</tissue>
    </source>
</reference>
<gene>
    <name evidence="3" type="ORF">BLNAU_13174</name>
</gene>
<keyword evidence="4" id="KW-1185">Reference proteome</keyword>
<comment type="caution">
    <text evidence="3">The sequence shown here is derived from an EMBL/GenBank/DDBJ whole genome shotgun (WGS) entry which is preliminary data.</text>
</comment>
<feature type="region of interest" description="Disordered" evidence="1">
    <location>
        <begin position="199"/>
        <end position="314"/>
    </location>
</feature>
<organism evidence="3 4">
    <name type="scientific">Blattamonas nauphoetae</name>
    <dbReference type="NCBI Taxonomy" id="2049346"/>
    <lineage>
        <taxon>Eukaryota</taxon>
        <taxon>Metamonada</taxon>
        <taxon>Preaxostyla</taxon>
        <taxon>Oxymonadida</taxon>
        <taxon>Blattamonas</taxon>
    </lineage>
</organism>
<feature type="compositionally biased region" description="Low complexity" evidence="1">
    <location>
        <begin position="257"/>
        <end position="276"/>
    </location>
</feature>
<name>A0ABQ9XHL5_9EUKA</name>
<dbReference type="InterPro" id="IPR021569">
    <property type="entry name" value="TUG-UBL1"/>
</dbReference>
<evidence type="ECO:0000313" key="3">
    <source>
        <dbReference type="EMBL" id="KAK2951937.1"/>
    </source>
</evidence>
<dbReference type="InterPro" id="IPR029071">
    <property type="entry name" value="Ubiquitin-like_domsf"/>
</dbReference>
<dbReference type="EMBL" id="JARBJD010000111">
    <property type="protein sequence ID" value="KAK2951937.1"/>
    <property type="molecule type" value="Genomic_DNA"/>
</dbReference>